<dbReference type="Proteomes" id="UP000046393">
    <property type="component" value="Unplaced"/>
</dbReference>
<keyword evidence="1" id="KW-1185">Reference proteome</keyword>
<evidence type="ECO:0000313" key="1">
    <source>
        <dbReference type="Proteomes" id="UP000046393"/>
    </source>
</evidence>
<dbReference type="WBParaSite" id="SMUV_0001100601-mRNA-1">
    <property type="protein sequence ID" value="SMUV_0001100601-mRNA-1"/>
    <property type="gene ID" value="SMUV_0001100601"/>
</dbReference>
<sequence>QWKASAKNRRAGFSGPIFGPTSLVINNECTGEDEDDPGSAGENRRIKAFKWFCKYFKVPPGPERTLSCKGMLDGFAAVPHKYSWQPDWSSMWKAYPCDCTPVNHSGVLPFYDTKFYPPR</sequence>
<dbReference type="InterPro" id="IPR023346">
    <property type="entry name" value="Lysozyme-like_dom_sf"/>
</dbReference>
<proteinExistence type="predicted"/>
<evidence type="ECO:0000313" key="2">
    <source>
        <dbReference type="WBParaSite" id="SMUV_0001100601-mRNA-1"/>
    </source>
</evidence>
<organism evidence="1 2">
    <name type="scientific">Syphacia muris</name>
    <dbReference type="NCBI Taxonomy" id="451379"/>
    <lineage>
        <taxon>Eukaryota</taxon>
        <taxon>Metazoa</taxon>
        <taxon>Ecdysozoa</taxon>
        <taxon>Nematoda</taxon>
        <taxon>Chromadorea</taxon>
        <taxon>Rhabditida</taxon>
        <taxon>Spirurina</taxon>
        <taxon>Oxyuridomorpha</taxon>
        <taxon>Oxyuroidea</taxon>
        <taxon>Oxyuridae</taxon>
        <taxon>Syphacia</taxon>
    </lineage>
</organism>
<dbReference type="SUPFAM" id="SSF53955">
    <property type="entry name" value="Lysozyme-like"/>
    <property type="match status" value="1"/>
</dbReference>
<dbReference type="Gene3D" id="1.10.530.10">
    <property type="match status" value="1"/>
</dbReference>
<accession>A0A0N5B154</accession>
<name>A0A0N5B154_9BILA</name>
<dbReference type="PANTHER" id="PTHR47836:SF1">
    <property type="entry name" value="GLYCO_HYDRO_19_CAT DOMAIN-CONTAINING PROTEIN"/>
    <property type="match status" value="1"/>
</dbReference>
<dbReference type="AlphaFoldDB" id="A0A0N5B154"/>
<dbReference type="PANTHER" id="PTHR47836">
    <property type="entry name" value="PROTEIN CBG09520-RELATED"/>
    <property type="match status" value="1"/>
</dbReference>
<dbReference type="STRING" id="451379.A0A0N5B154"/>
<protein>
    <submittedName>
        <fullName evidence="2">Chitinase</fullName>
    </submittedName>
</protein>
<reference evidence="2" key="1">
    <citation type="submission" date="2017-02" db="UniProtKB">
        <authorList>
            <consortium name="WormBaseParasite"/>
        </authorList>
    </citation>
    <scope>IDENTIFICATION</scope>
</reference>